<dbReference type="AlphaFoldDB" id="A0A3B0UQN9"/>
<proteinExistence type="predicted"/>
<name>A0A3B0UQN9_9ZZZZ</name>
<accession>A0A3B0UQN9</accession>
<evidence type="ECO:0000313" key="1">
    <source>
        <dbReference type="EMBL" id="VAW28642.1"/>
    </source>
</evidence>
<dbReference type="InterPro" id="IPR019850">
    <property type="entry name" value="GldD-like"/>
</dbReference>
<dbReference type="PROSITE" id="PS51257">
    <property type="entry name" value="PROKAR_LIPOPROTEIN"/>
    <property type="match status" value="1"/>
</dbReference>
<reference evidence="1" key="1">
    <citation type="submission" date="2018-06" db="EMBL/GenBank/DDBJ databases">
        <authorList>
            <person name="Zhirakovskaya E."/>
        </authorList>
    </citation>
    <scope>NUCLEOTIDE SEQUENCE</scope>
</reference>
<gene>
    <name evidence="1" type="ORF">MNBD_BACTEROID06-1134</name>
</gene>
<protein>
    <submittedName>
        <fullName evidence="1">GldD</fullName>
    </submittedName>
</protein>
<dbReference type="NCBIfam" id="TIGR03512">
    <property type="entry name" value="GldD_lipo"/>
    <property type="match status" value="1"/>
</dbReference>
<dbReference type="Pfam" id="PF25593">
    <property type="entry name" value="GldD_lipo"/>
    <property type="match status" value="1"/>
</dbReference>
<organism evidence="1">
    <name type="scientific">hydrothermal vent metagenome</name>
    <dbReference type="NCBI Taxonomy" id="652676"/>
    <lineage>
        <taxon>unclassified sequences</taxon>
        <taxon>metagenomes</taxon>
        <taxon>ecological metagenomes</taxon>
    </lineage>
</organism>
<sequence length="197" mass="22528">MKNKALILVVIIWLGCEETYTPKQKGYNRLDLPEHSYMALPDSLPYQFEVSKAVKILRDSSYIAERYWIDLYYPAIVANVQLTYKSLNNNEALLKELVNDAYKLTSKHQIKAYAINESIILTPSGKTAVVAELEGEVPSQLQFFITDSTENFLRGALYFRTSTKNDSLAPAIEYIKMDIIHLLNTLEWKEPNKLNSG</sequence>
<dbReference type="EMBL" id="UOES01000430">
    <property type="protein sequence ID" value="VAW28642.1"/>
    <property type="molecule type" value="Genomic_DNA"/>
</dbReference>